<evidence type="ECO:0000256" key="2">
    <source>
        <dbReference type="SAM" id="Phobius"/>
    </source>
</evidence>
<evidence type="ECO:0000256" key="1">
    <source>
        <dbReference type="SAM" id="MobiDB-lite"/>
    </source>
</evidence>
<feature type="region of interest" description="Disordered" evidence="1">
    <location>
        <begin position="174"/>
        <end position="237"/>
    </location>
</feature>
<reference evidence="4 5" key="1">
    <citation type="submission" date="2023-10" db="EMBL/GenBank/DDBJ databases">
        <title>Draft genome sequence of Xylaria bambusicola isolate GMP-LS, the root and basal stem rot pathogen of sugarcane in Indonesia.</title>
        <authorList>
            <person name="Selvaraj P."/>
            <person name="Muralishankar V."/>
            <person name="Muruganantham S."/>
            <person name="Sp S."/>
            <person name="Haryani S."/>
            <person name="Lau K.J.X."/>
            <person name="Naqvi N.I."/>
        </authorList>
    </citation>
    <scope>NUCLEOTIDE SEQUENCE [LARGE SCALE GENOMIC DNA]</scope>
    <source>
        <strain evidence="4">GMP-LS</strain>
    </source>
</reference>
<keyword evidence="2" id="KW-1133">Transmembrane helix</keyword>
<evidence type="ECO:0000313" key="4">
    <source>
        <dbReference type="EMBL" id="KAK5625337.1"/>
    </source>
</evidence>
<sequence length="237" mass="25860">MHITTLPATLLSLLLSSAWMASAISDRSACVRENASILVQAAACGNQDSVLQECFLSVPDIVTMEYLQSCFVESGCTIAEATSEATTIIQSCDASVSVPDLRRRDATPGTQTSPTPTPTPSPTNDASKNTSSGSITTSGIVIAVILALAAVIVVAVVLFYYLRERKARALARAQAEEDKRKQDEADAEAARRTYAQEQVKRERERRQQREALEWAQRRGGPRYHENPFDDRSAARVN</sequence>
<feature type="chain" id="PRO_5042813928" description="Extracellular membrane protein CFEM domain-containing protein" evidence="3">
    <location>
        <begin position="24"/>
        <end position="237"/>
    </location>
</feature>
<feature type="signal peptide" evidence="3">
    <location>
        <begin position="1"/>
        <end position="23"/>
    </location>
</feature>
<evidence type="ECO:0000313" key="5">
    <source>
        <dbReference type="Proteomes" id="UP001305414"/>
    </source>
</evidence>
<dbReference type="Proteomes" id="UP001305414">
    <property type="component" value="Unassembled WGS sequence"/>
</dbReference>
<keyword evidence="2" id="KW-0812">Transmembrane</keyword>
<protein>
    <recommendedName>
        <fullName evidence="6">Extracellular membrane protein CFEM domain-containing protein</fullName>
    </recommendedName>
</protein>
<keyword evidence="5" id="KW-1185">Reference proteome</keyword>
<organism evidence="4 5">
    <name type="scientific">Xylaria bambusicola</name>
    <dbReference type="NCBI Taxonomy" id="326684"/>
    <lineage>
        <taxon>Eukaryota</taxon>
        <taxon>Fungi</taxon>
        <taxon>Dikarya</taxon>
        <taxon>Ascomycota</taxon>
        <taxon>Pezizomycotina</taxon>
        <taxon>Sordariomycetes</taxon>
        <taxon>Xylariomycetidae</taxon>
        <taxon>Xylariales</taxon>
        <taxon>Xylariaceae</taxon>
        <taxon>Xylaria</taxon>
    </lineage>
</organism>
<keyword evidence="3" id="KW-0732">Signal</keyword>
<keyword evidence="2" id="KW-0472">Membrane</keyword>
<proteinExistence type="predicted"/>
<dbReference type="AlphaFoldDB" id="A0AAN7Z0C4"/>
<feature type="transmembrane region" description="Helical" evidence="2">
    <location>
        <begin position="140"/>
        <end position="162"/>
    </location>
</feature>
<feature type="compositionally biased region" description="Basic and acidic residues" evidence="1">
    <location>
        <begin position="174"/>
        <end position="191"/>
    </location>
</feature>
<feature type="compositionally biased region" description="Basic and acidic residues" evidence="1">
    <location>
        <begin position="198"/>
        <end position="237"/>
    </location>
</feature>
<dbReference type="EMBL" id="JAWHQM010000002">
    <property type="protein sequence ID" value="KAK5625337.1"/>
    <property type="molecule type" value="Genomic_DNA"/>
</dbReference>
<accession>A0AAN7Z0C4</accession>
<gene>
    <name evidence="4" type="ORF">RRF57_001053</name>
</gene>
<evidence type="ECO:0008006" key="6">
    <source>
        <dbReference type="Google" id="ProtNLM"/>
    </source>
</evidence>
<name>A0AAN7Z0C4_9PEZI</name>
<comment type="caution">
    <text evidence="4">The sequence shown here is derived from an EMBL/GenBank/DDBJ whole genome shotgun (WGS) entry which is preliminary data.</text>
</comment>
<feature type="region of interest" description="Disordered" evidence="1">
    <location>
        <begin position="100"/>
        <end position="133"/>
    </location>
</feature>
<evidence type="ECO:0000256" key="3">
    <source>
        <dbReference type="SAM" id="SignalP"/>
    </source>
</evidence>